<sequence>CVNITADSATLHSSSIDDPFSSMDLSSQQDNNKVNGEASLVFGFSSSSVLYNRAVAVFTTDDRMLGCAVTSPSVFAAPGANMTDVGQVFSYDGAGYNMGEIQGHAVVVHAAGGEVVGCGRVPGDPYKTHPSVSHYSHSTAGSTKVGTKKVTTTFEIDTGYGFEEYEGKPVVLTDGNGKKVACGILKGTEGEN</sequence>
<protein>
    <recommendedName>
        <fullName evidence="3">Superoxide dismutase copper/zinc binding domain-containing protein</fullName>
    </recommendedName>
</protein>
<accession>A0ABQ6N282</accession>
<feature type="non-terminal residue" evidence="1">
    <location>
        <position position="1"/>
    </location>
</feature>
<dbReference type="EMBL" id="BRYB01003523">
    <property type="protein sequence ID" value="GMI38199.1"/>
    <property type="molecule type" value="Genomic_DNA"/>
</dbReference>
<gene>
    <name evidence="1" type="ORF">TeGR_g13070</name>
</gene>
<evidence type="ECO:0000313" key="2">
    <source>
        <dbReference type="Proteomes" id="UP001165060"/>
    </source>
</evidence>
<keyword evidence="2" id="KW-1185">Reference proteome</keyword>
<organism evidence="1 2">
    <name type="scientific">Tetraparma gracilis</name>
    <dbReference type="NCBI Taxonomy" id="2962635"/>
    <lineage>
        <taxon>Eukaryota</taxon>
        <taxon>Sar</taxon>
        <taxon>Stramenopiles</taxon>
        <taxon>Ochrophyta</taxon>
        <taxon>Bolidophyceae</taxon>
        <taxon>Parmales</taxon>
        <taxon>Triparmaceae</taxon>
        <taxon>Tetraparma</taxon>
    </lineage>
</organism>
<evidence type="ECO:0008006" key="3">
    <source>
        <dbReference type="Google" id="ProtNLM"/>
    </source>
</evidence>
<evidence type="ECO:0000313" key="1">
    <source>
        <dbReference type="EMBL" id="GMI38199.1"/>
    </source>
</evidence>
<name>A0ABQ6N282_9STRA</name>
<proteinExistence type="predicted"/>
<reference evidence="1 2" key="1">
    <citation type="journal article" date="2023" name="Commun. Biol.">
        <title>Genome analysis of Parmales, the sister group of diatoms, reveals the evolutionary specialization of diatoms from phago-mixotrophs to photoautotrophs.</title>
        <authorList>
            <person name="Ban H."/>
            <person name="Sato S."/>
            <person name="Yoshikawa S."/>
            <person name="Yamada K."/>
            <person name="Nakamura Y."/>
            <person name="Ichinomiya M."/>
            <person name="Sato N."/>
            <person name="Blanc-Mathieu R."/>
            <person name="Endo H."/>
            <person name="Kuwata A."/>
            <person name="Ogata H."/>
        </authorList>
    </citation>
    <scope>NUCLEOTIDE SEQUENCE [LARGE SCALE GENOMIC DNA]</scope>
</reference>
<dbReference type="Proteomes" id="UP001165060">
    <property type="component" value="Unassembled WGS sequence"/>
</dbReference>
<comment type="caution">
    <text evidence="1">The sequence shown here is derived from an EMBL/GenBank/DDBJ whole genome shotgun (WGS) entry which is preliminary data.</text>
</comment>